<feature type="coiled-coil region" evidence="1">
    <location>
        <begin position="280"/>
        <end position="366"/>
    </location>
</feature>
<evidence type="ECO:0000256" key="1">
    <source>
        <dbReference type="SAM" id="Coils"/>
    </source>
</evidence>
<evidence type="ECO:0000313" key="4">
    <source>
        <dbReference type="EMBL" id="QGN15287.1"/>
    </source>
</evidence>
<dbReference type="CDD" id="cd00063">
    <property type="entry name" value="FN3"/>
    <property type="match status" value="1"/>
</dbReference>
<protein>
    <submittedName>
        <fullName evidence="4">YEL043W</fullName>
    </submittedName>
</protein>
<keyword evidence="1" id="KW-0175">Coiled coil</keyword>
<feature type="domain" description="Fibronectin type-III" evidence="3">
    <location>
        <begin position="38"/>
        <end position="129"/>
    </location>
</feature>
<organism evidence="4 5">
    <name type="scientific">Kluyveromyces marxianus</name>
    <name type="common">Yeast</name>
    <name type="synonym">Candida kefyr</name>
    <dbReference type="NCBI Taxonomy" id="4911"/>
    <lineage>
        <taxon>Eukaryota</taxon>
        <taxon>Fungi</taxon>
        <taxon>Dikarya</taxon>
        <taxon>Ascomycota</taxon>
        <taxon>Saccharomycotina</taxon>
        <taxon>Saccharomycetes</taxon>
        <taxon>Saccharomycetales</taxon>
        <taxon>Saccharomycetaceae</taxon>
        <taxon>Kluyveromyces</taxon>
    </lineage>
</organism>
<evidence type="ECO:0000313" key="5">
    <source>
        <dbReference type="Proteomes" id="UP000422736"/>
    </source>
</evidence>
<dbReference type="InterPro" id="IPR013783">
    <property type="entry name" value="Ig-like_fold"/>
</dbReference>
<feature type="region of interest" description="Disordered" evidence="2">
    <location>
        <begin position="726"/>
        <end position="787"/>
    </location>
</feature>
<dbReference type="SMART" id="SM00060">
    <property type="entry name" value="FN3"/>
    <property type="match status" value="1"/>
</dbReference>
<feature type="compositionally biased region" description="Polar residues" evidence="2">
    <location>
        <begin position="726"/>
        <end position="741"/>
    </location>
</feature>
<feature type="region of interest" description="Disordered" evidence="2">
    <location>
        <begin position="650"/>
        <end position="669"/>
    </location>
</feature>
<feature type="compositionally biased region" description="Polar residues" evidence="2">
    <location>
        <begin position="479"/>
        <end position="499"/>
    </location>
</feature>
<feature type="region of interest" description="Disordered" evidence="2">
    <location>
        <begin position="479"/>
        <end position="508"/>
    </location>
</feature>
<reference evidence="4 5" key="1">
    <citation type="submission" date="2016-03" db="EMBL/GenBank/DDBJ databases">
        <title>How can Kluyveromyces marxianus grow so fast - potential evolutionary course in Saccharomyces Complex revealed by comparative genomics.</title>
        <authorList>
            <person name="Mo W."/>
            <person name="Lu W."/>
            <person name="Yang X."/>
            <person name="Qi J."/>
            <person name="Lv H."/>
        </authorList>
    </citation>
    <scope>NUCLEOTIDE SEQUENCE [LARGE SCALE GENOMIC DNA]</scope>
    <source>
        <strain evidence="4 5">FIM1</strain>
    </source>
</reference>
<dbReference type="SUPFAM" id="SSF49265">
    <property type="entry name" value="Fibronectin type III"/>
    <property type="match status" value="1"/>
</dbReference>
<accession>A0ABX6ETB3</accession>
<dbReference type="EMBL" id="CP015056">
    <property type="protein sequence ID" value="QGN15287.1"/>
    <property type="molecule type" value="Genomic_DNA"/>
</dbReference>
<feature type="region of interest" description="Disordered" evidence="2">
    <location>
        <begin position="609"/>
        <end position="644"/>
    </location>
</feature>
<dbReference type="InterPro" id="IPR003961">
    <property type="entry name" value="FN3_dom"/>
</dbReference>
<dbReference type="InterPro" id="IPR036116">
    <property type="entry name" value="FN3_sf"/>
</dbReference>
<proteinExistence type="predicted"/>
<evidence type="ECO:0000259" key="3">
    <source>
        <dbReference type="SMART" id="SM00060"/>
    </source>
</evidence>
<gene>
    <name evidence="4" type="ORF">FIM1_1976</name>
</gene>
<reference evidence="4 5" key="2">
    <citation type="submission" date="2019-11" db="EMBL/GenBank/DDBJ databases">
        <authorList>
            <person name="Lu H."/>
        </authorList>
    </citation>
    <scope>NUCLEOTIDE SEQUENCE [LARGE SCALE GENOMIC DNA]</scope>
    <source>
        <strain evidence="4 5">FIM1</strain>
    </source>
</reference>
<feature type="compositionally biased region" description="Pro residues" evidence="2">
    <location>
        <begin position="621"/>
        <end position="633"/>
    </location>
</feature>
<feature type="region of interest" description="Disordered" evidence="2">
    <location>
        <begin position="531"/>
        <end position="565"/>
    </location>
</feature>
<feature type="compositionally biased region" description="Low complexity" evidence="2">
    <location>
        <begin position="634"/>
        <end position="644"/>
    </location>
</feature>
<keyword evidence="5" id="KW-1185">Reference proteome</keyword>
<evidence type="ECO:0000256" key="2">
    <source>
        <dbReference type="SAM" id="MobiDB-lite"/>
    </source>
</evidence>
<feature type="compositionally biased region" description="Low complexity" evidence="2">
    <location>
        <begin position="533"/>
        <end position="544"/>
    </location>
</feature>
<feature type="compositionally biased region" description="Low complexity" evidence="2">
    <location>
        <begin position="609"/>
        <end position="620"/>
    </location>
</feature>
<dbReference type="Proteomes" id="UP000422736">
    <property type="component" value="Chromosome 3"/>
</dbReference>
<dbReference type="Gene3D" id="2.60.40.10">
    <property type="entry name" value="Immunoglobulins"/>
    <property type="match status" value="1"/>
</dbReference>
<feature type="compositionally biased region" description="Polar residues" evidence="2">
    <location>
        <begin position="553"/>
        <end position="562"/>
    </location>
</feature>
<sequence length="787" mass="89039">MITYTACTLLAVIWLWYRLFQFLRIPVFKIVGLLNIELPQSTKVSVDKITQDSITLHWENEPDCIYTVSGVEENHHRFKVVSYKLYLDGKLVGNFPNTKRAYTFVHLRGLASGQTYQLDLVTVNQLGFTNKLPNVFVMTLPGDTKLESSVPPVPEQEEAQIMEDLTHLLPADVKWRKPLMITQSTKTATPSYSSLTTLNDLEGFSIQDLKNILVCSQEDLHDVLQQHSMILQDFNDTKLQLQMELDNLKVQWNHEIELKKSMKSTINSLESSKVLYDLKREKLERSIKQIETKISKMNKDMDSWTKNDDIEKKKETLQEKYRKMSDKLNDAISATSEQVKKLQEEIAQQEDENKKLNQIKKLMDNESNGSASHQNQNSSSDSSTINWAQVMKKINESTVQRSGLLSSSGEDLLNSLPQQTSLVQAIKSELEIDQKLDNQWKASKSRFNKRIDHLERVWKELQTKNIQLKNELTLQTYSMSQQPSQSGINNDMTNHNPTHQLHLHDPSSYANYNTSGSLLAQTVASAPFTSWLQQGQQQHQQQQQTPLAAAADPTQSLPTSSHEPFYHNAEYEDSSHLISGLENMVADVADKPRTALLFTNDQLDEYWNSSSQISRPFSPSSLPPQNQPQPPTQPSHQQSLSQHQIAPIVSSDSSLSPAPQFKPHTDRSFLGVLNDAPNDDVISFHSALNNGATTSPMMVPSKTIHSVPDSAFSPSFHSIWNDSGISSPHSSNHAGTDNQNKPWIFNQPLDMPSAPAQERPKESSTRRMSKLFARGTQLFKLPSHDSQ</sequence>
<name>A0ABX6ETB3_KLUMA</name>